<reference evidence="1" key="1">
    <citation type="submission" date="2021-06" db="EMBL/GenBank/DDBJ databases">
        <authorList>
            <person name="Kallberg Y."/>
            <person name="Tangrot J."/>
            <person name="Rosling A."/>
        </authorList>
    </citation>
    <scope>NUCLEOTIDE SEQUENCE</scope>
    <source>
        <strain evidence="1">CL356</strain>
    </source>
</reference>
<evidence type="ECO:0000313" key="2">
    <source>
        <dbReference type="Proteomes" id="UP000789525"/>
    </source>
</evidence>
<gene>
    <name evidence="1" type="ORF">ACOLOM_LOCUS8473</name>
</gene>
<proteinExistence type="predicted"/>
<keyword evidence="2" id="KW-1185">Reference proteome</keyword>
<accession>A0ACA9NIW8</accession>
<protein>
    <submittedName>
        <fullName evidence="1">4581_t:CDS:1</fullName>
    </submittedName>
</protein>
<organism evidence="1 2">
    <name type="scientific">Acaulospora colombiana</name>
    <dbReference type="NCBI Taxonomy" id="27376"/>
    <lineage>
        <taxon>Eukaryota</taxon>
        <taxon>Fungi</taxon>
        <taxon>Fungi incertae sedis</taxon>
        <taxon>Mucoromycota</taxon>
        <taxon>Glomeromycotina</taxon>
        <taxon>Glomeromycetes</taxon>
        <taxon>Diversisporales</taxon>
        <taxon>Acaulosporaceae</taxon>
        <taxon>Acaulospora</taxon>
    </lineage>
</organism>
<feature type="non-terminal residue" evidence="1">
    <location>
        <position position="1"/>
    </location>
</feature>
<sequence length="81" mass="8896">VQSDWHPGRGLPWRGGWGVPLNNQFDSRKNMKPIYSLTALAATVLSTVKAQQSNYGQCGGIGWTGTCLVEAAEFKSAYFFQ</sequence>
<dbReference type="Proteomes" id="UP000789525">
    <property type="component" value="Unassembled WGS sequence"/>
</dbReference>
<dbReference type="EMBL" id="CAJVPT010021963">
    <property type="protein sequence ID" value="CAG8657716.1"/>
    <property type="molecule type" value="Genomic_DNA"/>
</dbReference>
<comment type="caution">
    <text evidence="1">The sequence shown here is derived from an EMBL/GenBank/DDBJ whole genome shotgun (WGS) entry which is preliminary data.</text>
</comment>
<evidence type="ECO:0000313" key="1">
    <source>
        <dbReference type="EMBL" id="CAG8657716.1"/>
    </source>
</evidence>
<name>A0ACA9NIW8_9GLOM</name>